<protein>
    <recommendedName>
        <fullName evidence="8">MFS general substrate transporter</fullName>
    </recommendedName>
</protein>
<name>A0A9W8GXB3_9FUNG</name>
<dbReference type="Pfam" id="PF05978">
    <property type="entry name" value="UNC-93"/>
    <property type="match status" value="1"/>
</dbReference>
<evidence type="ECO:0000256" key="1">
    <source>
        <dbReference type="ARBA" id="ARBA00004141"/>
    </source>
</evidence>
<dbReference type="SUPFAM" id="SSF103473">
    <property type="entry name" value="MFS general substrate transporter"/>
    <property type="match status" value="1"/>
</dbReference>
<organism evidence="6 7">
    <name type="scientific">Coemansia pectinata</name>
    <dbReference type="NCBI Taxonomy" id="1052879"/>
    <lineage>
        <taxon>Eukaryota</taxon>
        <taxon>Fungi</taxon>
        <taxon>Fungi incertae sedis</taxon>
        <taxon>Zoopagomycota</taxon>
        <taxon>Kickxellomycotina</taxon>
        <taxon>Kickxellomycetes</taxon>
        <taxon>Kickxellales</taxon>
        <taxon>Kickxellaceae</taxon>
        <taxon>Coemansia</taxon>
    </lineage>
</organism>
<dbReference type="GO" id="GO:0016020">
    <property type="term" value="C:membrane"/>
    <property type="evidence" value="ECO:0007669"/>
    <property type="project" value="UniProtKB-SubCell"/>
</dbReference>
<sequence length="475" mass="52315">MTLRYHSPLAQVLLISAVCFLCPGMFNALNGLGGAGQLDPHTANNANSALYATFCIFSIAGGGIVNVCGVRFTTALACLTYAVYTGSYVHYNNTGDGVPTIIAGAVLGVGAGILWTAQGVIMVSYPSEKEKGRFISIFWIIFNLGGLFGGILPFAINYYSAGSLTNSVYVLFVILECAGAATALFLVPPVCVVRDDGSHATIVQSPRSARRESLEVLRLFGNKWMLLLLPMSFTSNFFYGYQFSQYNGAIFTLRTRGFNNLLYWTSQIFGSYALSLLLDLSRWSRRKRGIYAMVIMSVSFNVVWACTLVMQLRYTKGTDNTDYPGGLIDFLESSRAAGPISLYFFMGLVDAWYQNIAYWIIGTLTNDAHITARYIGFYKGVQSLGASVSWQIGAREIPYMNQLVGNWALLVVSLPTMAYTIMQVEDRALDDRLLCSFVRDNESMVAGAYGWDLSPTQFTKPRSPKYLARHVDSIV</sequence>
<feature type="transmembrane region" description="Helical" evidence="5">
    <location>
        <begin position="12"/>
        <end position="29"/>
    </location>
</feature>
<feature type="transmembrane region" description="Helical" evidence="5">
    <location>
        <begin position="101"/>
        <end position="125"/>
    </location>
</feature>
<feature type="transmembrane region" description="Helical" evidence="5">
    <location>
        <begin position="290"/>
        <end position="310"/>
    </location>
</feature>
<reference evidence="6" key="1">
    <citation type="submission" date="2022-07" db="EMBL/GenBank/DDBJ databases">
        <title>Phylogenomic reconstructions and comparative analyses of Kickxellomycotina fungi.</title>
        <authorList>
            <person name="Reynolds N.K."/>
            <person name="Stajich J.E."/>
            <person name="Barry K."/>
            <person name="Grigoriev I.V."/>
            <person name="Crous P."/>
            <person name="Smith M.E."/>
        </authorList>
    </citation>
    <scope>NUCLEOTIDE SEQUENCE</scope>
    <source>
        <strain evidence="6">BCRC 34297</strain>
    </source>
</reference>
<evidence type="ECO:0000313" key="7">
    <source>
        <dbReference type="Proteomes" id="UP001140011"/>
    </source>
</evidence>
<feature type="transmembrane region" description="Helical" evidence="5">
    <location>
        <begin position="261"/>
        <end position="278"/>
    </location>
</feature>
<evidence type="ECO:0000256" key="2">
    <source>
        <dbReference type="ARBA" id="ARBA00022692"/>
    </source>
</evidence>
<comment type="subcellular location">
    <subcellularLocation>
        <location evidence="1">Membrane</location>
        <topology evidence="1">Multi-pass membrane protein</topology>
    </subcellularLocation>
</comment>
<feature type="transmembrane region" description="Helical" evidence="5">
    <location>
        <begin position="49"/>
        <end position="65"/>
    </location>
</feature>
<feature type="transmembrane region" description="Helical" evidence="5">
    <location>
        <begin position="168"/>
        <end position="187"/>
    </location>
</feature>
<dbReference type="Proteomes" id="UP001140011">
    <property type="component" value="Unassembled WGS sequence"/>
</dbReference>
<dbReference type="InterPro" id="IPR036259">
    <property type="entry name" value="MFS_trans_sf"/>
</dbReference>
<feature type="transmembrane region" description="Helical" evidence="5">
    <location>
        <begin position="224"/>
        <end position="241"/>
    </location>
</feature>
<proteinExistence type="predicted"/>
<comment type="caution">
    <text evidence="6">The sequence shown here is derived from an EMBL/GenBank/DDBJ whole genome shotgun (WGS) entry which is preliminary data.</text>
</comment>
<keyword evidence="2 5" id="KW-0812">Transmembrane</keyword>
<dbReference type="Gene3D" id="1.20.1250.20">
    <property type="entry name" value="MFS general substrate transporter like domains"/>
    <property type="match status" value="1"/>
</dbReference>
<feature type="transmembrane region" description="Helical" evidence="5">
    <location>
        <begin position="137"/>
        <end position="156"/>
    </location>
</feature>
<gene>
    <name evidence="6" type="ORF">GGI19_002370</name>
</gene>
<evidence type="ECO:0000313" key="6">
    <source>
        <dbReference type="EMBL" id="KAJ2754472.1"/>
    </source>
</evidence>
<dbReference type="InterPro" id="IPR051617">
    <property type="entry name" value="UNC-93-like_regulator"/>
</dbReference>
<dbReference type="AlphaFoldDB" id="A0A9W8GXB3"/>
<evidence type="ECO:0000256" key="5">
    <source>
        <dbReference type="SAM" id="Phobius"/>
    </source>
</evidence>
<evidence type="ECO:0000256" key="3">
    <source>
        <dbReference type="ARBA" id="ARBA00022989"/>
    </source>
</evidence>
<dbReference type="PANTHER" id="PTHR23294">
    <property type="entry name" value="ET TRANSLATION PRODUCT-RELATED"/>
    <property type="match status" value="1"/>
</dbReference>
<dbReference type="PANTHER" id="PTHR23294:SF59">
    <property type="entry name" value="UNC93-LIKE PROTEIN C922.05C"/>
    <property type="match status" value="1"/>
</dbReference>
<dbReference type="InterPro" id="IPR010291">
    <property type="entry name" value="Ion_channel_UNC-93"/>
</dbReference>
<evidence type="ECO:0008006" key="8">
    <source>
        <dbReference type="Google" id="ProtNLM"/>
    </source>
</evidence>
<evidence type="ECO:0000256" key="4">
    <source>
        <dbReference type="ARBA" id="ARBA00023136"/>
    </source>
</evidence>
<feature type="transmembrane region" description="Helical" evidence="5">
    <location>
        <begin position="404"/>
        <end position="422"/>
    </location>
</feature>
<dbReference type="OrthoDB" id="196103at2759"/>
<keyword evidence="4 5" id="KW-0472">Membrane</keyword>
<keyword evidence="3 5" id="KW-1133">Transmembrane helix</keyword>
<accession>A0A9W8GXB3</accession>
<dbReference type="EMBL" id="JANBUH010000114">
    <property type="protein sequence ID" value="KAJ2754472.1"/>
    <property type="molecule type" value="Genomic_DNA"/>
</dbReference>
<keyword evidence="7" id="KW-1185">Reference proteome</keyword>
<feature type="transmembrane region" description="Helical" evidence="5">
    <location>
        <begin position="72"/>
        <end position="89"/>
    </location>
</feature>